<feature type="compositionally biased region" description="Basic and acidic residues" evidence="1">
    <location>
        <begin position="13"/>
        <end position="22"/>
    </location>
</feature>
<evidence type="ECO:0000256" key="1">
    <source>
        <dbReference type="SAM" id="MobiDB-lite"/>
    </source>
</evidence>
<name>A0ABS5KPH0_9ACTN</name>
<dbReference type="RefSeq" id="WP_212009476.1">
    <property type="nucleotide sequence ID" value="NZ_JAAFYZ010000037.1"/>
</dbReference>
<dbReference type="EMBL" id="JAAFYZ010000037">
    <property type="protein sequence ID" value="MBS2547896.1"/>
    <property type="molecule type" value="Genomic_DNA"/>
</dbReference>
<keyword evidence="2" id="KW-0472">Membrane</keyword>
<feature type="transmembrane region" description="Helical" evidence="2">
    <location>
        <begin position="86"/>
        <end position="105"/>
    </location>
</feature>
<sequence>MSFDEPGDDYLDDLARTRDEGSRYPTPALPDPADDDYDYDTGGVSRSGSENEPTTPLPTRSRPVSPPDPPSRWRQRGGRVWRFTRTLAFTVLVLAGLAAIGDVLINHYPRTSRHTYSYSNVQQLLVAVDGNGSINITGTDSEQVTVKAVDKGTLLEPVERQIISSGGWLIVSVHCPNNECSSKYDIQVPRSMSVDAIMDHSSDQADISATGLSAAVRLFTGRGNVTMNHLATTSDVSVTANGQVEATDVSAANLEVFAPIGDKIDLGVAGDIANIQNIRVTAGQPAEVTLTVPAGGYRISCVPAGHCTGASGDITQDLTGPVHEDQNSTHNIQVNVVQNTAKIQAAG</sequence>
<evidence type="ECO:0000313" key="4">
    <source>
        <dbReference type="Proteomes" id="UP000730482"/>
    </source>
</evidence>
<reference evidence="3 4" key="1">
    <citation type="submission" date="2020-02" db="EMBL/GenBank/DDBJ databases">
        <title>Acidophilic actinobacteria isolated from forest soil.</title>
        <authorList>
            <person name="Golinska P."/>
        </authorList>
    </citation>
    <scope>NUCLEOTIDE SEQUENCE [LARGE SCALE GENOMIC DNA]</scope>
    <source>
        <strain evidence="3 4">NL8</strain>
    </source>
</reference>
<protein>
    <recommendedName>
        <fullName evidence="5">Adhesin domain-containing protein</fullName>
    </recommendedName>
</protein>
<dbReference type="Proteomes" id="UP000730482">
    <property type="component" value="Unassembled WGS sequence"/>
</dbReference>
<keyword evidence="4" id="KW-1185">Reference proteome</keyword>
<evidence type="ECO:0000256" key="2">
    <source>
        <dbReference type="SAM" id="Phobius"/>
    </source>
</evidence>
<gene>
    <name evidence="3" type="ORF">KGQ19_13575</name>
</gene>
<feature type="compositionally biased region" description="Polar residues" evidence="1">
    <location>
        <begin position="44"/>
        <end position="54"/>
    </location>
</feature>
<keyword evidence="2" id="KW-0812">Transmembrane</keyword>
<proteinExistence type="predicted"/>
<accession>A0ABS5KPH0</accession>
<feature type="compositionally biased region" description="Acidic residues" evidence="1">
    <location>
        <begin position="1"/>
        <end position="12"/>
    </location>
</feature>
<evidence type="ECO:0008006" key="5">
    <source>
        <dbReference type="Google" id="ProtNLM"/>
    </source>
</evidence>
<organism evidence="3 4">
    <name type="scientific">Catenulispora pinistramenti</name>
    <dbReference type="NCBI Taxonomy" id="2705254"/>
    <lineage>
        <taxon>Bacteria</taxon>
        <taxon>Bacillati</taxon>
        <taxon>Actinomycetota</taxon>
        <taxon>Actinomycetes</taxon>
        <taxon>Catenulisporales</taxon>
        <taxon>Catenulisporaceae</taxon>
        <taxon>Catenulispora</taxon>
    </lineage>
</organism>
<evidence type="ECO:0000313" key="3">
    <source>
        <dbReference type="EMBL" id="MBS2547896.1"/>
    </source>
</evidence>
<keyword evidence="2" id="KW-1133">Transmembrane helix</keyword>
<feature type="region of interest" description="Disordered" evidence="1">
    <location>
        <begin position="1"/>
        <end position="75"/>
    </location>
</feature>
<comment type="caution">
    <text evidence="3">The sequence shown here is derived from an EMBL/GenBank/DDBJ whole genome shotgun (WGS) entry which is preliminary data.</text>
</comment>